<comment type="caution">
    <text evidence="7">The sequence shown here is derived from an EMBL/GenBank/DDBJ whole genome shotgun (WGS) entry which is preliminary data.</text>
</comment>
<dbReference type="InterPro" id="IPR007235">
    <property type="entry name" value="Glyco_trans_28_C"/>
</dbReference>
<dbReference type="Proteomes" id="UP001185012">
    <property type="component" value="Unassembled WGS sequence"/>
</dbReference>
<proteinExistence type="inferred from homology"/>
<keyword evidence="8" id="KW-1185">Reference proteome</keyword>
<dbReference type="Pfam" id="PF04101">
    <property type="entry name" value="Glyco_tran_28_C"/>
    <property type="match status" value="1"/>
</dbReference>
<keyword evidence="4 7" id="KW-0808">Transferase</keyword>
<dbReference type="EMBL" id="JAVDQG010000009">
    <property type="protein sequence ID" value="MDR6227383.1"/>
    <property type="molecule type" value="Genomic_DNA"/>
</dbReference>
<dbReference type="GO" id="GO:0016757">
    <property type="term" value="F:glycosyltransferase activity"/>
    <property type="evidence" value="ECO:0007669"/>
    <property type="project" value="UniProtKB-KW"/>
</dbReference>
<dbReference type="InterPro" id="IPR050519">
    <property type="entry name" value="Glycosyltransf_28_UgtP"/>
</dbReference>
<accession>A0ABU1IRG8</accession>
<evidence type="ECO:0000313" key="7">
    <source>
        <dbReference type="EMBL" id="MDR6227383.1"/>
    </source>
</evidence>
<feature type="domain" description="Diacylglycerol glucosyltransferase N-terminal" evidence="6">
    <location>
        <begin position="15"/>
        <end position="160"/>
    </location>
</feature>
<dbReference type="Pfam" id="PF06925">
    <property type="entry name" value="MGDG_synth"/>
    <property type="match status" value="1"/>
</dbReference>
<dbReference type="Gene3D" id="3.40.50.2000">
    <property type="entry name" value="Glycogen Phosphorylase B"/>
    <property type="match status" value="1"/>
</dbReference>
<comment type="subcellular location">
    <subcellularLocation>
        <location evidence="1">Membrane</location>
    </subcellularLocation>
</comment>
<feature type="domain" description="Glycosyl transferase family 28 C-terminal" evidence="5">
    <location>
        <begin position="206"/>
        <end position="336"/>
    </location>
</feature>
<keyword evidence="3 7" id="KW-0328">Glycosyltransferase</keyword>
<dbReference type="PANTHER" id="PTHR43025:SF3">
    <property type="entry name" value="MONOGALACTOSYLDIACYLGLYCEROL SYNTHASE 1, CHLOROPLASTIC"/>
    <property type="match status" value="1"/>
</dbReference>
<evidence type="ECO:0000256" key="3">
    <source>
        <dbReference type="ARBA" id="ARBA00022676"/>
    </source>
</evidence>
<evidence type="ECO:0000256" key="4">
    <source>
        <dbReference type="ARBA" id="ARBA00022679"/>
    </source>
</evidence>
<dbReference type="InterPro" id="IPR009695">
    <property type="entry name" value="Diacylglyc_glucosyltr_N"/>
</dbReference>
<evidence type="ECO:0000313" key="8">
    <source>
        <dbReference type="Proteomes" id="UP001185012"/>
    </source>
</evidence>
<dbReference type="EC" id="2.4.1.315" evidence="7"/>
<dbReference type="SUPFAM" id="SSF53756">
    <property type="entry name" value="UDP-Glycosyltransferase/glycogen phosphorylase"/>
    <property type="match status" value="1"/>
</dbReference>
<evidence type="ECO:0000259" key="5">
    <source>
        <dbReference type="Pfam" id="PF04101"/>
    </source>
</evidence>
<organism evidence="7 8">
    <name type="scientific">Desmospora profundinema</name>
    <dbReference type="NCBI Taxonomy" id="1571184"/>
    <lineage>
        <taxon>Bacteria</taxon>
        <taxon>Bacillati</taxon>
        <taxon>Bacillota</taxon>
        <taxon>Bacilli</taxon>
        <taxon>Bacillales</taxon>
        <taxon>Thermoactinomycetaceae</taxon>
        <taxon>Desmospora</taxon>
    </lineage>
</organism>
<dbReference type="RefSeq" id="WP_309868397.1">
    <property type="nucleotide sequence ID" value="NZ_JAVDQG010000009.1"/>
</dbReference>
<dbReference type="PANTHER" id="PTHR43025">
    <property type="entry name" value="MONOGALACTOSYLDIACYLGLYCEROL SYNTHASE"/>
    <property type="match status" value="1"/>
</dbReference>
<evidence type="ECO:0000256" key="1">
    <source>
        <dbReference type="ARBA" id="ARBA00004370"/>
    </source>
</evidence>
<name>A0ABU1IRG8_9BACL</name>
<reference evidence="7 8" key="1">
    <citation type="submission" date="2023-07" db="EMBL/GenBank/DDBJ databases">
        <title>Genomic Encyclopedia of Type Strains, Phase IV (KMG-IV): sequencing the most valuable type-strain genomes for metagenomic binning, comparative biology and taxonomic classification.</title>
        <authorList>
            <person name="Goeker M."/>
        </authorList>
    </citation>
    <scope>NUCLEOTIDE SEQUENCE [LARGE SCALE GENOMIC DNA]</scope>
    <source>
        <strain evidence="7 8">DSM 45903</strain>
    </source>
</reference>
<comment type="similarity">
    <text evidence="2">Belongs to the glycosyltransferase 28 family.</text>
</comment>
<gene>
    <name evidence="7" type="ORF">JOE21_003398</name>
</gene>
<evidence type="ECO:0000256" key="2">
    <source>
        <dbReference type="ARBA" id="ARBA00006962"/>
    </source>
</evidence>
<protein>
    <submittedName>
        <fullName evidence="7">Processive 1,2-diacylglycerol beta-glucosyltransferase</fullName>
        <ecNumber evidence="7">2.4.1.315</ecNumber>
    </submittedName>
</protein>
<sequence>MERVIILTMGFGSGHNAAAEALREEYVLKDIPAEVIDLLELVPGSVHPLLQSGYNRMLSRFPYVYSYLYNRTNHSAWLRMVSSEIIEKTGWMIRHKLKRLIRQFGPTRVISTHPFGLLLLPSRWRTLPTVGVLTDYELHPLWLAEAPDVLCVPPNLLTREQQKWLSWEWRVQLLEAGIPCHRGFRQTILRQTAKQRLGADPNRPLVLLMGGGLGYGPLPKLAASLAGLSNEMQLWVLIGSNRKLEKQLAPFSENGDLRVFSTRNDMPLLMDAADILVTKPGGMTITEAMIKRLPLILFEALPGQERANLDYVVRRGAACAVSPDTLPDEVVRLIRDPSLRQSMSSRLESLAFPDSATRIVEHSLYRKRWNSAL</sequence>
<evidence type="ECO:0000259" key="6">
    <source>
        <dbReference type="Pfam" id="PF06925"/>
    </source>
</evidence>